<evidence type="ECO:0000313" key="1">
    <source>
        <dbReference type="EMBL" id="GAA3556647.1"/>
    </source>
</evidence>
<name>A0ABP6WTW9_9ACTN</name>
<keyword evidence="2" id="KW-1185">Reference proteome</keyword>
<protein>
    <submittedName>
        <fullName evidence="1">Uncharacterized protein</fullName>
    </submittedName>
</protein>
<organism evidence="1 2">
    <name type="scientific">Nonomuraea rosea</name>
    <dbReference type="NCBI Taxonomy" id="638574"/>
    <lineage>
        <taxon>Bacteria</taxon>
        <taxon>Bacillati</taxon>
        <taxon>Actinomycetota</taxon>
        <taxon>Actinomycetes</taxon>
        <taxon>Streptosporangiales</taxon>
        <taxon>Streptosporangiaceae</taxon>
        <taxon>Nonomuraea</taxon>
    </lineage>
</organism>
<comment type="caution">
    <text evidence="1">The sequence shown here is derived from an EMBL/GenBank/DDBJ whole genome shotgun (WGS) entry which is preliminary data.</text>
</comment>
<gene>
    <name evidence="1" type="ORF">GCM10022419_041440</name>
</gene>
<sequence>MVLADGHAGESGFFGHDGLVHHRADAIRLGVGLPGAWIWQVIPEDQQIDIHKGRLYPKRAHWLGPVP</sequence>
<dbReference type="EMBL" id="BAABDQ010000008">
    <property type="protein sequence ID" value="GAA3556647.1"/>
    <property type="molecule type" value="Genomic_DNA"/>
</dbReference>
<proteinExistence type="predicted"/>
<accession>A0ABP6WTW9</accession>
<reference evidence="2" key="1">
    <citation type="journal article" date="2019" name="Int. J. Syst. Evol. Microbiol.">
        <title>The Global Catalogue of Microorganisms (GCM) 10K type strain sequencing project: providing services to taxonomists for standard genome sequencing and annotation.</title>
        <authorList>
            <consortium name="The Broad Institute Genomics Platform"/>
            <consortium name="The Broad Institute Genome Sequencing Center for Infectious Disease"/>
            <person name="Wu L."/>
            <person name="Ma J."/>
        </authorList>
    </citation>
    <scope>NUCLEOTIDE SEQUENCE [LARGE SCALE GENOMIC DNA]</scope>
    <source>
        <strain evidence="2">JCM 17326</strain>
    </source>
</reference>
<evidence type="ECO:0000313" key="2">
    <source>
        <dbReference type="Proteomes" id="UP001500630"/>
    </source>
</evidence>
<dbReference type="Proteomes" id="UP001500630">
    <property type="component" value="Unassembled WGS sequence"/>
</dbReference>